<protein>
    <submittedName>
        <fullName evidence="4">Uncharacterized protein</fullName>
    </submittedName>
</protein>
<keyword evidence="1" id="KW-0812">Transmembrane</keyword>
<dbReference type="Proteomes" id="UP000261003">
    <property type="component" value="Unassembled WGS sequence"/>
</dbReference>
<accession>A0A1H7IV50</accession>
<sequence>MKRHNYNIAIAIAISCILFLINGYHNYIKDQRKENLEKYKAGYYDNVTVKNKNIVPNTTKNYVPPKNWTKYIIANAFSISVPPTVELRQSNDLYTKDIKKLSWHGHKINSNNVVFQQKGLSVNTPEAHQTYCRIIIDIQKGSLGEYPKFSDYEDLTIEDIHTFQELAKQNSYEYKILGQPEVRWIKIEDTYGIEVEYVRNGANNSRTHVCNYYFFNDNLFATIILSYRQDDIRKWETDFSNIIKTFKWNNKK</sequence>
<evidence type="ECO:0000313" key="2">
    <source>
        <dbReference type="EMBL" id="KAB3857035.1"/>
    </source>
</evidence>
<evidence type="ECO:0000256" key="1">
    <source>
        <dbReference type="SAM" id="Phobius"/>
    </source>
</evidence>
<keyword evidence="1" id="KW-0472">Membrane</keyword>
<dbReference type="RefSeq" id="WP_074783410.1">
    <property type="nucleotide sequence ID" value="NZ_CAXKYE010000004.1"/>
</dbReference>
<dbReference type="EMBL" id="QSTG01000125">
    <property type="protein sequence ID" value="RGM34369.1"/>
    <property type="molecule type" value="Genomic_DNA"/>
</dbReference>
<reference evidence="2 7" key="3">
    <citation type="journal article" date="2019" name="Nat. Med.">
        <title>A library of human gut bacterial isolates paired with longitudinal multiomics data enables mechanistic microbiome research.</title>
        <authorList>
            <person name="Poyet M."/>
            <person name="Groussin M."/>
            <person name="Gibbons S.M."/>
            <person name="Avila-Pacheco J."/>
            <person name="Jiang X."/>
            <person name="Kearney S.M."/>
            <person name="Perrotta A.R."/>
            <person name="Berdy B."/>
            <person name="Zhao S."/>
            <person name="Lieberman T.D."/>
            <person name="Swanson P.K."/>
            <person name="Smith M."/>
            <person name="Roesemann S."/>
            <person name="Alexander J.E."/>
            <person name="Rich S.A."/>
            <person name="Livny J."/>
            <person name="Vlamakis H."/>
            <person name="Clish C."/>
            <person name="Bullock K."/>
            <person name="Deik A."/>
            <person name="Scott J."/>
            <person name="Pierce K.A."/>
            <person name="Xavier R.J."/>
            <person name="Alm E.J."/>
        </authorList>
    </citation>
    <scope>NUCLEOTIDE SEQUENCE [LARGE SCALE GENOMIC DNA]</scope>
    <source>
        <strain evidence="2 7">BIOML-A5</strain>
    </source>
</reference>
<evidence type="ECO:0000313" key="5">
    <source>
        <dbReference type="Proteomes" id="UP000261003"/>
    </source>
</evidence>
<dbReference type="PROSITE" id="PS51257">
    <property type="entry name" value="PROKAR_LIPOPROTEIN"/>
    <property type="match status" value="1"/>
</dbReference>
<keyword evidence="1" id="KW-1133">Transmembrane helix</keyword>
<gene>
    <name evidence="3" type="ORF">DXC16_25035</name>
    <name evidence="4" type="ORF">EH214_02124</name>
    <name evidence="2" type="ORF">GAS29_08830</name>
</gene>
<dbReference type="EMBL" id="WCWW01000016">
    <property type="protein sequence ID" value="KAB3857035.1"/>
    <property type="molecule type" value="Genomic_DNA"/>
</dbReference>
<evidence type="ECO:0000313" key="6">
    <source>
        <dbReference type="Proteomes" id="UP000408523"/>
    </source>
</evidence>
<dbReference type="Proteomes" id="UP000408523">
    <property type="component" value="Unassembled WGS sequence"/>
</dbReference>
<name>A0A1H7IV50_PHOVU</name>
<feature type="transmembrane region" description="Helical" evidence="1">
    <location>
        <begin position="6"/>
        <end position="24"/>
    </location>
</feature>
<reference evidence="3 5" key="1">
    <citation type="submission" date="2018-08" db="EMBL/GenBank/DDBJ databases">
        <title>A genome reference for cultivated species of the human gut microbiota.</title>
        <authorList>
            <person name="Zou Y."/>
            <person name="Xue W."/>
            <person name="Luo G."/>
        </authorList>
    </citation>
    <scope>NUCLEOTIDE SEQUENCE [LARGE SCALE GENOMIC DNA]</scope>
    <source>
        <strain evidence="3 5">OM08-13BH</strain>
    </source>
</reference>
<dbReference type="Proteomes" id="UP000441522">
    <property type="component" value="Unassembled WGS sequence"/>
</dbReference>
<comment type="caution">
    <text evidence="4">The sequence shown here is derived from an EMBL/GenBank/DDBJ whole genome shotgun (WGS) entry which is preliminary data.</text>
</comment>
<proteinExistence type="predicted"/>
<reference evidence="4 6" key="2">
    <citation type="journal article" date="2019" name="Nat. Commun.">
        <title>Gram positive-like bacteriocins with broad spectrum anti-Bacteroidales activity encoded on mobile elements of the human gut microbiota.</title>
        <authorList>
            <person name="Bechon N."/>
            <person name="Coyne M.J.Jr."/>
            <person name="Laclare-Mceneany V."/>
            <person name="Chatzidaki-Livanis M."/>
            <person name="Ghigo J.-M."/>
            <person name="Comstock L.E."/>
        </authorList>
    </citation>
    <scope>NUCLEOTIDE SEQUENCE [LARGE SCALE GENOMIC DNA]</scope>
    <source>
        <strain evidence="4 6">CL01T12C17</strain>
    </source>
</reference>
<evidence type="ECO:0000313" key="4">
    <source>
        <dbReference type="EMBL" id="TSE48594.1"/>
    </source>
</evidence>
<evidence type="ECO:0000313" key="7">
    <source>
        <dbReference type="Proteomes" id="UP000441522"/>
    </source>
</evidence>
<dbReference type="EMBL" id="RWHZ01000025">
    <property type="protein sequence ID" value="TSE48594.1"/>
    <property type="molecule type" value="Genomic_DNA"/>
</dbReference>
<dbReference type="AlphaFoldDB" id="A0A1H7IV50"/>
<organism evidence="4 6">
    <name type="scientific">Phocaeicola vulgatus</name>
    <name type="common">Bacteroides vulgatus</name>
    <dbReference type="NCBI Taxonomy" id="821"/>
    <lineage>
        <taxon>Bacteria</taxon>
        <taxon>Pseudomonadati</taxon>
        <taxon>Bacteroidota</taxon>
        <taxon>Bacteroidia</taxon>
        <taxon>Bacteroidales</taxon>
        <taxon>Bacteroidaceae</taxon>
        <taxon>Phocaeicola</taxon>
    </lineage>
</organism>
<evidence type="ECO:0000313" key="3">
    <source>
        <dbReference type="EMBL" id="RGM34369.1"/>
    </source>
</evidence>